<accession>A0A0J0XY01</accession>
<organism evidence="4 5">
    <name type="scientific">Cutaneotrichosporon oleaginosum</name>
    <dbReference type="NCBI Taxonomy" id="879819"/>
    <lineage>
        <taxon>Eukaryota</taxon>
        <taxon>Fungi</taxon>
        <taxon>Dikarya</taxon>
        <taxon>Basidiomycota</taxon>
        <taxon>Agaricomycotina</taxon>
        <taxon>Tremellomycetes</taxon>
        <taxon>Trichosporonales</taxon>
        <taxon>Trichosporonaceae</taxon>
        <taxon>Cutaneotrichosporon</taxon>
    </lineage>
</organism>
<feature type="region of interest" description="Disordered" evidence="2">
    <location>
        <begin position="416"/>
        <end position="441"/>
    </location>
</feature>
<dbReference type="InterPro" id="IPR047126">
    <property type="entry name" value="RNF141-like"/>
</dbReference>
<dbReference type="PROSITE" id="PS50089">
    <property type="entry name" value="ZF_RING_2"/>
    <property type="match status" value="1"/>
</dbReference>
<dbReference type="InterPro" id="IPR001841">
    <property type="entry name" value="Znf_RING"/>
</dbReference>
<feature type="compositionally biased region" description="Acidic residues" evidence="2">
    <location>
        <begin position="420"/>
        <end position="440"/>
    </location>
</feature>
<keyword evidence="1" id="KW-0479">Metal-binding</keyword>
<evidence type="ECO:0000256" key="1">
    <source>
        <dbReference type="PROSITE-ProRule" id="PRU00175"/>
    </source>
</evidence>
<feature type="domain" description="RING-type" evidence="3">
    <location>
        <begin position="227"/>
        <end position="286"/>
    </location>
</feature>
<dbReference type="OrthoDB" id="6105938at2759"/>
<dbReference type="SMART" id="SM00184">
    <property type="entry name" value="RING"/>
    <property type="match status" value="1"/>
</dbReference>
<dbReference type="STRING" id="879819.A0A0J0XY01"/>
<dbReference type="InterPro" id="IPR013083">
    <property type="entry name" value="Znf_RING/FYVE/PHD"/>
</dbReference>
<dbReference type="EMBL" id="KQ087179">
    <property type="protein sequence ID" value="KLT45921.1"/>
    <property type="molecule type" value="Genomic_DNA"/>
</dbReference>
<evidence type="ECO:0000313" key="4">
    <source>
        <dbReference type="EMBL" id="KLT45921.1"/>
    </source>
</evidence>
<dbReference type="PANTHER" id="PTHR12109">
    <property type="entry name" value="RING FINGER PROTEIN 141-RELATED"/>
    <property type="match status" value="1"/>
</dbReference>
<dbReference type="GO" id="GO:0051865">
    <property type="term" value="P:protein autoubiquitination"/>
    <property type="evidence" value="ECO:0007669"/>
    <property type="project" value="TreeGrafter"/>
</dbReference>
<feature type="compositionally biased region" description="Basic residues" evidence="2">
    <location>
        <begin position="71"/>
        <end position="81"/>
    </location>
</feature>
<dbReference type="GO" id="GO:0004842">
    <property type="term" value="F:ubiquitin-protein transferase activity"/>
    <property type="evidence" value="ECO:0007669"/>
    <property type="project" value="TreeGrafter"/>
</dbReference>
<sequence length="483" mass="54094">MPKAPKGKGKDKSRQTSPEVVEFTPYARIHAVPRPNKSHSQSEPVHRKYHHPHHLQPAAPPRGEGVSANSARRRRLKKRLRKGESGVSAVTIEDADDSDVYEVKAEPNGTTSSLRLTNRIKPDSDAPDTGRCGLSTSDMNGTHAPEQHLKRDLEVAHLRKKVSTMAKADEETQKGIAQMRARIAELEHTLEMQLADMGKTKDEIEVKEKLINDHSSRNDSLCELLHCGVCMEPLDDPYTLQCGHTACLKCLQGWFRSPTAYPAADIEAIDEEDDLTYRTKTCHMCRTPIFRRPIRNILLNHVLELTGLAASAVNAKSTSRAELDLMWSKIFPPEPSSWILHDDIDNVNRCPNCGFEVTYAECDRCGSTFSAPGSAREPVEVFEVPDRVDLGNGLLLDPQIAAMNAFRAPRRQRDRHFLVDDEAEDDEDEEEGTVEEDEEDYNAHLLRTLDAVDYGGWGSTSSLSYAGDSDGERSQRPAKWRRL</sequence>
<keyword evidence="1" id="KW-0862">Zinc</keyword>
<evidence type="ECO:0000259" key="3">
    <source>
        <dbReference type="PROSITE" id="PS50089"/>
    </source>
</evidence>
<feature type="region of interest" description="Disordered" evidence="2">
    <location>
        <begin position="106"/>
        <end position="131"/>
    </location>
</feature>
<evidence type="ECO:0000256" key="2">
    <source>
        <dbReference type="SAM" id="MobiDB-lite"/>
    </source>
</evidence>
<dbReference type="Gene3D" id="3.30.40.10">
    <property type="entry name" value="Zinc/RING finger domain, C3HC4 (zinc finger)"/>
    <property type="match status" value="1"/>
</dbReference>
<dbReference type="Pfam" id="PF15227">
    <property type="entry name" value="zf-C3HC4_4"/>
    <property type="match status" value="1"/>
</dbReference>
<gene>
    <name evidence="4" type="ORF">CC85DRAFT_290039</name>
</gene>
<proteinExistence type="predicted"/>
<keyword evidence="5" id="KW-1185">Reference proteome</keyword>
<feature type="region of interest" description="Disordered" evidence="2">
    <location>
        <begin position="1"/>
        <end position="87"/>
    </location>
</feature>
<name>A0A0J0XY01_9TREE</name>
<reference evidence="4 5" key="1">
    <citation type="submission" date="2015-03" db="EMBL/GenBank/DDBJ databases">
        <title>Genomics and transcriptomics of the oil-accumulating basidiomycete yeast T. oleaginosus allow insights into substrate utilization and the diverse evolutionary trajectories of mating systems in fungi.</title>
        <authorList>
            <consortium name="DOE Joint Genome Institute"/>
            <person name="Kourist R."/>
            <person name="Kracht O."/>
            <person name="Bracharz F."/>
            <person name="Lipzen A."/>
            <person name="Nolan M."/>
            <person name="Ohm R."/>
            <person name="Grigoriev I."/>
            <person name="Sun S."/>
            <person name="Heitman J."/>
            <person name="Bruck T."/>
            <person name="Nowrousian M."/>
        </authorList>
    </citation>
    <scope>NUCLEOTIDE SEQUENCE [LARGE SCALE GENOMIC DNA]</scope>
    <source>
        <strain evidence="4 5">IBC0246</strain>
    </source>
</reference>
<evidence type="ECO:0000313" key="5">
    <source>
        <dbReference type="Proteomes" id="UP000053611"/>
    </source>
</evidence>
<keyword evidence="1" id="KW-0863">Zinc-finger</keyword>
<dbReference type="Proteomes" id="UP000053611">
    <property type="component" value="Unassembled WGS sequence"/>
</dbReference>
<dbReference type="PANTHER" id="PTHR12109:SF3">
    <property type="entry name" value="RING FINGER PROTEIN 141"/>
    <property type="match status" value="1"/>
</dbReference>
<dbReference type="SUPFAM" id="SSF57850">
    <property type="entry name" value="RING/U-box"/>
    <property type="match status" value="1"/>
</dbReference>
<dbReference type="GO" id="GO:0008270">
    <property type="term" value="F:zinc ion binding"/>
    <property type="evidence" value="ECO:0007669"/>
    <property type="project" value="UniProtKB-KW"/>
</dbReference>
<protein>
    <recommendedName>
        <fullName evidence="3">RING-type domain-containing protein</fullName>
    </recommendedName>
</protein>
<dbReference type="AlphaFoldDB" id="A0A0J0XY01"/>
<feature type="region of interest" description="Disordered" evidence="2">
    <location>
        <begin position="460"/>
        <end position="483"/>
    </location>
</feature>